<keyword evidence="1" id="KW-1133">Transmembrane helix</keyword>
<dbReference type="EMBL" id="LJJB01000010">
    <property type="protein sequence ID" value="KQL45568.1"/>
    <property type="molecule type" value="Genomic_DNA"/>
</dbReference>
<evidence type="ECO:0000313" key="3">
    <source>
        <dbReference type="EMBL" id="KQL45568.1"/>
    </source>
</evidence>
<dbReference type="Pfam" id="PF02517">
    <property type="entry name" value="Rce1-like"/>
    <property type="match status" value="1"/>
</dbReference>
<feature type="transmembrane region" description="Helical" evidence="1">
    <location>
        <begin position="168"/>
        <end position="190"/>
    </location>
</feature>
<keyword evidence="1" id="KW-0812">Transmembrane</keyword>
<sequence>MYLLLLFLGPTIMIFCGLQLFSSVPITFLLFYSWLLLVPFLDLHFLQGKLWRDTLSYVGLVLHRKNLIVGSMSGALFLLVIFWTGSLFHPFLFQQDDFTQLLERWHFSGNQAVWLIGILMFINPLLEELYWRGFMHQKLAESRRPATVILLTAFFYSLYHLLSVIPLFAWPYHVLMVFPVFFAGIVWGYLRHRYRTIFGSMISHILADVGIMMVYLFFLV</sequence>
<evidence type="ECO:0000313" key="4">
    <source>
        <dbReference type="Proteomes" id="UP000051063"/>
    </source>
</evidence>
<dbReference type="InterPro" id="IPR003675">
    <property type="entry name" value="Rce1/LyrA-like_dom"/>
</dbReference>
<organism evidence="3 4">
    <name type="scientific">Brevibacillus choshinensis</name>
    <dbReference type="NCBI Taxonomy" id="54911"/>
    <lineage>
        <taxon>Bacteria</taxon>
        <taxon>Bacillati</taxon>
        <taxon>Bacillota</taxon>
        <taxon>Bacilli</taxon>
        <taxon>Bacillales</taxon>
        <taxon>Paenibacillaceae</taxon>
        <taxon>Brevibacillus</taxon>
    </lineage>
</organism>
<accession>A0ABR5N4L0</accession>
<dbReference type="Proteomes" id="UP000051063">
    <property type="component" value="Unassembled WGS sequence"/>
</dbReference>
<keyword evidence="4" id="KW-1185">Reference proteome</keyword>
<feature type="domain" description="CAAX prenyl protease 2/Lysostaphin resistance protein A-like" evidence="2">
    <location>
        <begin position="111"/>
        <end position="209"/>
    </location>
</feature>
<comment type="caution">
    <text evidence="3">The sequence shown here is derived from an EMBL/GenBank/DDBJ whole genome shotgun (WGS) entry which is preliminary data.</text>
</comment>
<feature type="transmembrane region" description="Helical" evidence="1">
    <location>
        <begin position="26"/>
        <end position="46"/>
    </location>
</feature>
<feature type="transmembrane region" description="Helical" evidence="1">
    <location>
        <begin position="67"/>
        <end position="92"/>
    </location>
</feature>
<evidence type="ECO:0000256" key="1">
    <source>
        <dbReference type="SAM" id="Phobius"/>
    </source>
</evidence>
<name>A0ABR5N4L0_BRECH</name>
<feature type="transmembrane region" description="Helical" evidence="1">
    <location>
        <begin position="197"/>
        <end position="218"/>
    </location>
</feature>
<reference evidence="3 4" key="1">
    <citation type="submission" date="2015-09" db="EMBL/GenBank/DDBJ databases">
        <title>Genome sequencing project for genomic taxonomy and phylogenomics of Bacillus-like bacteria.</title>
        <authorList>
            <person name="Liu B."/>
            <person name="Wang J."/>
            <person name="Zhu Y."/>
            <person name="Liu G."/>
            <person name="Chen Q."/>
            <person name="Chen Z."/>
            <person name="Lan J."/>
            <person name="Che J."/>
            <person name="Ge C."/>
            <person name="Shi H."/>
            <person name="Pan Z."/>
            <person name="Liu X."/>
        </authorList>
    </citation>
    <scope>NUCLEOTIDE SEQUENCE [LARGE SCALE GENOMIC DNA]</scope>
    <source>
        <strain evidence="3 4">DSM 8552</strain>
    </source>
</reference>
<feature type="transmembrane region" description="Helical" evidence="1">
    <location>
        <begin position="112"/>
        <end position="131"/>
    </location>
</feature>
<gene>
    <name evidence="3" type="ORF">AN963_10905</name>
</gene>
<protein>
    <submittedName>
        <fullName evidence="3">Metallopeptidase</fullName>
    </submittedName>
</protein>
<feature type="transmembrane region" description="Helical" evidence="1">
    <location>
        <begin position="143"/>
        <end position="162"/>
    </location>
</feature>
<proteinExistence type="predicted"/>
<evidence type="ECO:0000259" key="2">
    <source>
        <dbReference type="Pfam" id="PF02517"/>
    </source>
</evidence>
<keyword evidence="1" id="KW-0472">Membrane</keyword>